<dbReference type="AlphaFoldDB" id="A0A8D7AXD2"/>
<gene>
    <name evidence="1" type="ORF">GSMUA_40560.1</name>
</gene>
<evidence type="ECO:0000313" key="1">
    <source>
        <dbReference type="EMBL" id="CAG1856582.1"/>
    </source>
</evidence>
<accession>A0A8D7AXD2</accession>
<feature type="non-terminal residue" evidence="1">
    <location>
        <position position="57"/>
    </location>
</feature>
<feature type="non-terminal residue" evidence="1">
    <location>
        <position position="1"/>
    </location>
</feature>
<organism evidence="1">
    <name type="scientific">Musa acuminata subsp. malaccensis</name>
    <name type="common">Wild banana</name>
    <name type="synonym">Musa malaccensis</name>
    <dbReference type="NCBI Taxonomy" id="214687"/>
    <lineage>
        <taxon>Eukaryota</taxon>
        <taxon>Viridiplantae</taxon>
        <taxon>Streptophyta</taxon>
        <taxon>Embryophyta</taxon>
        <taxon>Tracheophyta</taxon>
        <taxon>Spermatophyta</taxon>
        <taxon>Magnoliopsida</taxon>
        <taxon>Liliopsida</taxon>
        <taxon>Zingiberales</taxon>
        <taxon>Musaceae</taxon>
        <taxon>Musa</taxon>
    </lineage>
</organism>
<sequence>SFCNLIFITSHFATRSSQLSHPKPSPRLLSLVRAALLPPPGRPITSISQLPKVAASH</sequence>
<protein>
    <submittedName>
        <fullName evidence="1">(wild Malaysian banana) hypothetical protein</fullName>
    </submittedName>
</protein>
<name>A0A8D7AXD2_MUSAM</name>
<proteinExistence type="predicted"/>
<dbReference type="EMBL" id="HG996473">
    <property type="protein sequence ID" value="CAG1856582.1"/>
    <property type="molecule type" value="Genomic_DNA"/>
</dbReference>
<reference evidence="1" key="1">
    <citation type="submission" date="2021-03" db="EMBL/GenBank/DDBJ databases">
        <authorList>
            <consortium name="Genoscope - CEA"/>
            <person name="William W."/>
        </authorList>
    </citation>
    <scope>NUCLEOTIDE SEQUENCE</scope>
    <source>
        <strain evidence="1">Doubled-haploid Pahang</strain>
    </source>
</reference>